<keyword evidence="3" id="KW-0804">Transcription</keyword>
<accession>A0A2U1V310</accession>
<dbReference type="Gene3D" id="1.10.10.10">
    <property type="entry name" value="Winged helix-like DNA-binding domain superfamily/Winged helix DNA-binding domain"/>
    <property type="match status" value="1"/>
</dbReference>
<evidence type="ECO:0000256" key="2">
    <source>
        <dbReference type="ARBA" id="ARBA00023125"/>
    </source>
</evidence>
<dbReference type="InterPro" id="IPR011711">
    <property type="entry name" value="GntR_C"/>
</dbReference>
<dbReference type="GO" id="GO:0003700">
    <property type="term" value="F:DNA-binding transcription factor activity"/>
    <property type="evidence" value="ECO:0007669"/>
    <property type="project" value="InterPro"/>
</dbReference>
<dbReference type="CDD" id="cd07377">
    <property type="entry name" value="WHTH_GntR"/>
    <property type="match status" value="1"/>
</dbReference>
<dbReference type="PANTHER" id="PTHR43537:SF49">
    <property type="entry name" value="TRANSCRIPTIONAL REGULATORY PROTEIN"/>
    <property type="match status" value="1"/>
</dbReference>
<dbReference type="EMBL" id="PDOA01000008">
    <property type="protein sequence ID" value="PWC28309.1"/>
    <property type="molecule type" value="Genomic_DNA"/>
</dbReference>
<dbReference type="SUPFAM" id="SSF46785">
    <property type="entry name" value="Winged helix' DNA-binding domain"/>
    <property type="match status" value="1"/>
</dbReference>
<gene>
    <name evidence="5" type="ORF">CR165_13550</name>
</gene>
<feature type="domain" description="HTH gntR-type" evidence="4">
    <location>
        <begin position="18"/>
        <end position="85"/>
    </location>
</feature>
<dbReference type="AlphaFoldDB" id="A0A2U1V310"/>
<keyword evidence="6" id="KW-1185">Reference proteome</keyword>
<proteinExistence type="predicted"/>
<dbReference type="Proteomes" id="UP000245048">
    <property type="component" value="Unassembled WGS sequence"/>
</dbReference>
<protein>
    <submittedName>
        <fullName evidence="5">GntR family transcriptional regulator</fullName>
    </submittedName>
</protein>
<dbReference type="SMART" id="SM00345">
    <property type="entry name" value="HTH_GNTR"/>
    <property type="match status" value="1"/>
</dbReference>
<dbReference type="PANTHER" id="PTHR43537">
    <property type="entry name" value="TRANSCRIPTIONAL REGULATOR, GNTR FAMILY"/>
    <property type="match status" value="1"/>
</dbReference>
<dbReference type="InterPro" id="IPR000524">
    <property type="entry name" value="Tscrpt_reg_HTH_GntR"/>
</dbReference>
<reference evidence="6" key="1">
    <citation type="submission" date="2017-10" db="EMBL/GenBank/DDBJ databases">
        <authorList>
            <person name="Toshchakov S.V."/>
            <person name="Goeva M.A."/>
        </authorList>
    </citation>
    <scope>NUCLEOTIDE SEQUENCE [LARGE SCALE GENOMIC DNA]</scope>
    <source>
        <strain evidence="6">JR1/69-1-13</strain>
    </source>
</reference>
<keyword evidence="1" id="KW-0805">Transcription regulation</keyword>
<dbReference type="InterPro" id="IPR008920">
    <property type="entry name" value="TF_FadR/GntR_C"/>
</dbReference>
<dbReference type="Pfam" id="PF00392">
    <property type="entry name" value="GntR"/>
    <property type="match status" value="1"/>
</dbReference>
<evidence type="ECO:0000256" key="1">
    <source>
        <dbReference type="ARBA" id="ARBA00023015"/>
    </source>
</evidence>
<dbReference type="Gene3D" id="1.20.120.530">
    <property type="entry name" value="GntR ligand-binding domain-like"/>
    <property type="match status" value="1"/>
</dbReference>
<organism evidence="5 6">
    <name type="scientific">Teichococcus aestuarii</name>
    <dbReference type="NCBI Taxonomy" id="568898"/>
    <lineage>
        <taxon>Bacteria</taxon>
        <taxon>Pseudomonadati</taxon>
        <taxon>Pseudomonadota</taxon>
        <taxon>Alphaproteobacteria</taxon>
        <taxon>Acetobacterales</taxon>
        <taxon>Roseomonadaceae</taxon>
        <taxon>Roseomonas</taxon>
    </lineage>
</organism>
<dbReference type="GO" id="GO:0003677">
    <property type="term" value="F:DNA binding"/>
    <property type="evidence" value="ECO:0007669"/>
    <property type="project" value="UniProtKB-KW"/>
</dbReference>
<dbReference type="InterPro" id="IPR036390">
    <property type="entry name" value="WH_DNA-bd_sf"/>
</dbReference>
<name>A0A2U1V310_9PROT</name>
<sequence length="239" mass="26157">MEEIVDTRAPEVSLPADGALERALFQRLSEAIIRGEIPLGAKLSEPALSRQYGVSRGPLREALNRLEERRLVERTPRLGARVVSLSATTFREIYGVREALEGLAARAAAHAMGEADLARLRAILARQEASLEGDGEHAPNALGGMDEDFHVAIARAAGNGLLIGLLCGDLYQQLRLYRSQLRKVAGRGRRAVTEHRRILDAIEDRDPEMAEWQMRRHIAASYTALAPLLGPAASEDLAE</sequence>
<comment type="caution">
    <text evidence="5">The sequence shown here is derived from an EMBL/GenBank/DDBJ whole genome shotgun (WGS) entry which is preliminary data.</text>
</comment>
<dbReference type="PROSITE" id="PS50949">
    <property type="entry name" value="HTH_GNTR"/>
    <property type="match status" value="1"/>
</dbReference>
<dbReference type="SMART" id="SM00895">
    <property type="entry name" value="FCD"/>
    <property type="match status" value="1"/>
</dbReference>
<dbReference type="Pfam" id="PF07729">
    <property type="entry name" value="FCD"/>
    <property type="match status" value="1"/>
</dbReference>
<evidence type="ECO:0000313" key="5">
    <source>
        <dbReference type="EMBL" id="PWC28309.1"/>
    </source>
</evidence>
<evidence type="ECO:0000313" key="6">
    <source>
        <dbReference type="Proteomes" id="UP000245048"/>
    </source>
</evidence>
<evidence type="ECO:0000259" key="4">
    <source>
        <dbReference type="PROSITE" id="PS50949"/>
    </source>
</evidence>
<dbReference type="InterPro" id="IPR036388">
    <property type="entry name" value="WH-like_DNA-bd_sf"/>
</dbReference>
<dbReference type="SUPFAM" id="SSF48008">
    <property type="entry name" value="GntR ligand-binding domain-like"/>
    <property type="match status" value="1"/>
</dbReference>
<dbReference type="OrthoDB" id="9788098at2"/>
<evidence type="ECO:0000256" key="3">
    <source>
        <dbReference type="ARBA" id="ARBA00023163"/>
    </source>
</evidence>
<keyword evidence="2" id="KW-0238">DNA-binding</keyword>